<accession>W4LNC9</accession>
<dbReference type="EMBL" id="AZHW01000510">
    <property type="protein sequence ID" value="ETW98876.1"/>
    <property type="molecule type" value="Genomic_DNA"/>
</dbReference>
<evidence type="ECO:0000313" key="2">
    <source>
        <dbReference type="EMBL" id="ETW98876.1"/>
    </source>
</evidence>
<keyword evidence="1" id="KW-1133">Transmembrane helix</keyword>
<comment type="caution">
    <text evidence="2">The sequence shown here is derived from an EMBL/GenBank/DDBJ whole genome shotgun (WGS) entry which is preliminary data.</text>
</comment>
<feature type="transmembrane region" description="Helical" evidence="1">
    <location>
        <begin position="27"/>
        <end position="48"/>
    </location>
</feature>
<organism evidence="2 3">
    <name type="scientific">Entotheonella factor</name>
    <dbReference type="NCBI Taxonomy" id="1429438"/>
    <lineage>
        <taxon>Bacteria</taxon>
        <taxon>Pseudomonadati</taxon>
        <taxon>Nitrospinota/Tectimicrobiota group</taxon>
        <taxon>Candidatus Tectimicrobiota</taxon>
        <taxon>Candidatus Entotheonellia</taxon>
        <taxon>Candidatus Entotheonellales</taxon>
        <taxon>Candidatus Entotheonellaceae</taxon>
        <taxon>Candidatus Entotheonella</taxon>
    </lineage>
</organism>
<name>W4LNC9_ENTF1</name>
<keyword evidence="1" id="KW-0472">Membrane</keyword>
<keyword evidence="1" id="KW-0812">Transmembrane</keyword>
<evidence type="ECO:0000256" key="1">
    <source>
        <dbReference type="SAM" id="Phobius"/>
    </source>
</evidence>
<dbReference type="Proteomes" id="UP000019141">
    <property type="component" value="Unassembled WGS sequence"/>
</dbReference>
<reference evidence="2 3" key="1">
    <citation type="journal article" date="2014" name="Nature">
        <title>An environmental bacterial taxon with a large and distinct metabolic repertoire.</title>
        <authorList>
            <person name="Wilson M.C."/>
            <person name="Mori T."/>
            <person name="Ruckert C."/>
            <person name="Uria A.R."/>
            <person name="Helf M.J."/>
            <person name="Takada K."/>
            <person name="Gernert C."/>
            <person name="Steffens U.A."/>
            <person name="Heycke N."/>
            <person name="Schmitt S."/>
            <person name="Rinke C."/>
            <person name="Helfrich E.J."/>
            <person name="Brachmann A.O."/>
            <person name="Gurgui C."/>
            <person name="Wakimoto T."/>
            <person name="Kracht M."/>
            <person name="Crusemann M."/>
            <person name="Hentschel U."/>
            <person name="Abe I."/>
            <person name="Matsunaga S."/>
            <person name="Kalinowski J."/>
            <person name="Takeyama H."/>
            <person name="Piel J."/>
        </authorList>
    </citation>
    <scope>NUCLEOTIDE SEQUENCE [LARGE SCALE GENOMIC DNA]</scope>
    <source>
        <strain evidence="3">TSY1</strain>
    </source>
</reference>
<evidence type="ECO:0000313" key="3">
    <source>
        <dbReference type="Proteomes" id="UP000019141"/>
    </source>
</evidence>
<proteinExistence type="predicted"/>
<dbReference type="AlphaFoldDB" id="W4LNC9"/>
<gene>
    <name evidence="2" type="ORF">ETSY1_17105</name>
</gene>
<sequence length="49" mass="5255">MADDMIEAGLLAVKTDALYLHVNLTTMSLKVVICLLLVRVCIVSALPLA</sequence>
<keyword evidence="3" id="KW-1185">Reference proteome</keyword>
<dbReference type="HOGENOM" id="CLU_3133527_0_0_7"/>
<protein>
    <submittedName>
        <fullName evidence="2">Uncharacterized protein</fullName>
    </submittedName>
</protein>